<comment type="caution">
    <text evidence="1">The sequence shown here is derived from an EMBL/GenBank/DDBJ whole genome shotgun (WGS) entry which is preliminary data.</text>
</comment>
<sequence>MLAALEEADFATPATGAKLLCECQPDVGIRATGDAGEVVLVLCHDCGTVDFFSKGVSVPPAWFGNAGERLVRIGRELFPDEPPQWKGPRRDGAP</sequence>
<dbReference type="EMBL" id="VBOT01000026">
    <property type="protein sequence ID" value="TMQ52912.1"/>
    <property type="molecule type" value="Genomic_DNA"/>
</dbReference>
<name>A0A538SNG4_UNCEI</name>
<dbReference type="AlphaFoldDB" id="A0A538SNG4"/>
<accession>A0A538SNG4</accession>
<proteinExistence type="predicted"/>
<evidence type="ECO:0000313" key="2">
    <source>
        <dbReference type="Proteomes" id="UP000320184"/>
    </source>
</evidence>
<organism evidence="1 2">
    <name type="scientific">Eiseniibacteriota bacterium</name>
    <dbReference type="NCBI Taxonomy" id="2212470"/>
    <lineage>
        <taxon>Bacteria</taxon>
        <taxon>Candidatus Eiseniibacteriota</taxon>
    </lineage>
</organism>
<protein>
    <submittedName>
        <fullName evidence="1">Uncharacterized protein</fullName>
    </submittedName>
</protein>
<evidence type="ECO:0000313" key="1">
    <source>
        <dbReference type="EMBL" id="TMQ52912.1"/>
    </source>
</evidence>
<reference evidence="1 2" key="1">
    <citation type="journal article" date="2019" name="Nat. Microbiol.">
        <title>Mediterranean grassland soil C-N compound turnover is dependent on rainfall and depth, and is mediated by genomically divergent microorganisms.</title>
        <authorList>
            <person name="Diamond S."/>
            <person name="Andeer P.F."/>
            <person name="Li Z."/>
            <person name="Crits-Christoph A."/>
            <person name="Burstein D."/>
            <person name="Anantharaman K."/>
            <person name="Lane K.R."/>
            <person name="Thomas B.C."/>
            <person name="Pan C."/>
            <person name="Northen T.R."/>
            <person name="Banfield J.F."/>
        </authorList>
    </citation>
    <scope>NUCLEOTIDE SEQUENCE [LARGE SCALE GENOMIC DNA]</scope>
    <source>
        <strain evidence="1">WS_3</strain>
    </source>
</reference>
<gene>
    <name evidence="1" type="ORF">E6K73_02000</name>
</gene>
<dbReference type="Proteomes" id="UP000320184">
    <property type="component" value="Unassembled WGS sequence"/>
</dbReference>